<comment type="similarity">
    <text evidence="7 9">Belongs to the DnaJ family.</text>
</comment>
<feature type="zinc finger region" description="CR-type" evidence="10">
    <location>
        <begin position="140"/>
        <end position="222"/>
    </location>
</feature>
<evidence type="ECO:0000256" key="2">
    <source>
        <dbReference type="ARBA" id="ARBA00022737"/>
    </source>
</evidence>
<dbReference type="GO" id="GO:0006260">
    <property type="term" value="P:DNA replication"/>
    <property type="evidence" value="ECO:0007669"/>
    <property type="project" value="UniProtKB-KW"/>
</dbReference>
<feature type="repeat" description="CXXCXGXG motif" evidence="9">
    <location>
        <begin position="153"/>
        <end position="160"/>
    </location>
</feature>
<evidence type="ECO:0000256" key="9">
    <source>
        <dbReference type="HAMAP-Rule" id="MF_01152"/>
    </source>
</evidence>
<feature type="repeat" description="CXXCXGXG motif" evidence="9">
    <location>
        <begin position="210"/>
        <end position="217"/>
    </location>
</feature>
<evidence type="ECO:0000256" key="10">
    <source>
        <dbReference type="PROSITE-ProRule" id="PRU00546"/>
    </source>
</evidence>
<evidence type="ECO:0000256" key="5">
    <source>
        <dbReference type="ARBA" id="ARBA00023186"/>
    </source>
</evidence>
<keyword evidence="3 9" id="KW-0863">Zinc-finger</keyword>
<dbReference type="Pfam" id="PF00684">
    <property type="entry name" value="DnaJ_CXXCXGXG"/>
    <property type="match status" value="1"/>
</dbReference>
<dbReference type="Pfam" id="PF00226">
    <property type="entry name" value="DnaJ"/>
    <property type="match status" value="1"/>
</dbReference>
<gene>
    <name evidence="9 14" type="primary">dnaJ</name>
    <name evidence="14" type="ORF">FJY75_08880</name>
</gene>
<dbReference type="PANTHER" id="PTHR43096">
    <property type="entry name" value="DNAJ HOMOLOG 1, MITOCHONDRIAL-RELATED"/>
    <property type="match status" value="1"/>
</dbReference>
<dbReference type="SUPFAM" id="SSF46565">
    <property type="entry name" value="Chaperone J-domain"/>
    <property type="match status" value="1"/>
</dbReference>
<dbReference type="InterPro" id="IPR002939">
    <property type="entry name" value="DnaJ_C"/>
</dbReference>
<comment type="domain">
    <text evidence="9">The J domain is necessary and sufficient to stimulate DnaK ATPase activity. Zinc center 1 plays an important role in the autonomous, DnaK-independent chaperone activity of DnaJ. Zinc center 2 is essential for interaction with DnaK and for DnaJ activity.</text>
</comment>
<keyword evidence="1 9" id="KW-0479">Metal-binding</keyword>
<dbReference type="AlphaFoldDB" id="A0A938BR43"/>
<feature type="binding site" evidence="9">
    <location>
        <position position="156"/>
    </location>
    <ligand>
        <name>Zn(2+)</name>
        <dbReference type="ChEBI" id="CHEBI:29105"/>
        <label>1</label>
    </ligand>
</feature>
<comment type="subcellular location">
    <subcellularLocation>
        <location evidence="9">Cytoplasm</location>
    </subcellularLocation>
</comment>
<dbReference type="GO" id="GO:0005737">
    <property type="term" value="C:cytoplasm"/>
    <property type="evidence" value="ECO:0007669"/>
    <property type="project" value="UniProtKB-SubCell"/>
</dbReference>
<dbReference type="PANTHER" id="PTHR43096:SF52">
    <property type="entry name" value="DNAJ HOMOLOG 1, MITOCHONDRIAL-RELATED"/>
    <property type="match status" value="1"/>
</dbReference>
<comment type="function">
    <text evidence="6 9">Participates actively in the response to hyperosmotic and heat shock by preventing the aggregation of stress-denatured proteins and by disaggregating proteins, also in an autonomous, DnaK-independent fashion. Unfolded proteins bind initially to DnaJ; upon interaction with the DnaJ-bound protein, DnaK hydrolyzes its bound ATP, resulting in the formation of a stable complex. GrpE releases ADP from DnaK; ATP binding to DnaK triggers the release of the substrate protein, thus completing the reaction cycle. Several rounds of ATP-dependent interactions between DnaJ, DnaK and GrpE are required for fully efficient folding. Also involved, together with DnaK and GrpE, in the DNA replication of plasmids through activation of initiation proteins.</text>
</comment>
<evidence type="ECO:0000259" key="13">
    <source>
        <dbReference type="PROSITE" id="PS51188"/>
    </source>
</evidence>
<dbReference type="PROSITE" id="PS50076">
    <property type="entry name" value="DNAJ_2"/>
    <property type="match status" value="1"/>
</dbReference>
<evidence type="ECO:0000256" key="3">
    <source>
        <dbReference type="ARBA" id="ARBA00022771"/>
    </source>
</evidence>
<evidence type="ECO:0000313" key="15">
    <source>
        <dbReference type="Proteomes" id="UP000748308"/>
    </source>
</evidence>
<comment type="cofactor">
    <cofactor evidence="9">
        <name>Zn(2+)</name>
        <dbReference type="ChEBI" id="CHEBI:29105"/>
    </cofactor>
    <text evidence="9">Binds 2 Zn(2+) ions per monomer.</text>
</comment>
<dbReference type="FunFam" id="2.10.230.10:FF:000002">
    <property type="entry name" value="Molecular chaperone DnaJ"/>
    <property type="match status" value="1"/>
</dbReference>
<dbReference type="GO" id="GO:0042026">
    <property type="term" value="P:protein refolding"/>
    <property type="evidence" value="ECO:0007669"/>
    <property type="project" value="TreeGrafter"/>
</dbReference>
<dbReference type="InterPro" id="IPR008971">
    <property type="entry name" value="HSP40/DnaJ_pept-bd"/>
</dbReference>
<dbReference type="FunFam" id="1.10.287.110:FF:000034">
    <property type="entry name" value="Chaperone protein DnaJ"/>
    <property type="match status" value="1"/>
</dbReference>
<dbReference type="InterPro" id="IPR018253">
    <property type="entry name" value="DnaJ_domain_CS"/>
</dbReference>
<feature type="binding site" evidence="9">
    <location>
        <position position="153"/>
    </location>
    <ligand>
        <name>Zn(2+)</name>
        <dbReference type="ChEBI" id="CHEBI:29105"/>
        <label>1</label>
    </ligand>
</feature>
<dbReference type="GO" id="GO:0005524">
    <property type="term" value="F:ATP binding"/>
    <property type="evidence" value="ECO:0007669"/>
    <property type="project" value="InterPro"/>
</dbReference>
<dbReference type="SUPFAM" id="SSF49493">
    <property type="entry name" value="HSP40/DnaJ peptide-binding domain"/>
    <property type="match status" value="2"/>
</dbReference>
<dbReference type="Pfam" id="PF01556">
    <property type="entry name" value="DnaJ_C"/>
    <property type="match status" value="1"/>
</dbReference>
<accession>A0A938BR43</accession>
<dbReference type="EMBL" id="VGIY01000225">
    <property type="protein sequence ID" value="MBM3317955.1"/>
    <property type="molecule type" value="Genomic_DNA"/>
</dbReference>
<dbReference type="InterPro" id="IPR012724">
    <property type="entry name" value="DnaJ"/>
</dbReference>
<feature type="domain" description="CR-type" evidence="13">
    <location>
        <begin position="140"/>
        <end position="222"/>
    </location>
</feature>
<evidence type="ECO:0000313" key="14">
    <source>
        <dbReference type="EMBL" id="MBM3317955.1"/>
    </source>
</evidence>
<keyword evidence="4 9" id="KW-0862">Zinc</keyword>
<dbReference type="FunFam" id="2.60.260.20:FF:000013">
    <property type="entry name" value="DnaJ subfamily B member 11"/>
    <property type="match status" value="1"/>
</dbReference>
<keyword evidence="9" id="KW-0963">Cytoplasm</keyword>
<feature type="binding site" evidence="9">
    <location>
        <position position="199"/>
    </location>
    <ligand>
        <name>Zn(2+)</name>
        <dbReference type="ChEBI" id="CHEBI:29105"/>
        <label>2</label>
    </ligand>
</feature>
<comment type="caution">
    <text evidence="14">The sequence shown here is derived from an EMBL/GenBank/DDBJ whole genome shotgun (WGS) entry which is preliminary data.</text>
</comment>
<dbReference type="NCBIfam" id="TIGR02349">
    <property type="entry name" value="DnaJ_bact"/>
    <property type="match status" value="1"/>
</dbReference>
<feature type="binding site" evidence="9">
    <location>
        <position position="210"/>
    </location>
    <ligand>
        <name>Zn(2+)</name>
        <dbReference type="ChEBI" id="CHEBI:29105"/>
        <label>1</label>
    </ligand>
</feature>
<keyword evidence="5 9" id="KW-0143">Chaperone</keyword>
<sequence length="380" mass="40656">MAREDYYQVLGVERGASAEEIKKAYRRLAVQHHPDKNPGDKQAEEKFKAVSEAYQVLGDAEKRAQYDRFGHEGLRGGAAPGPGFDPLEFFREFARGSGGFEDFFSSFMGGGFESRRAGPDLRGEDLRMALPLTLEEVARGAEKKVRLRRLIACGSCGGSGRRPGGRSTACSQCGGTGEVKIVQRALWGQVIRTEPCPRCQGEGVLIDDPCGACDGSGRVEASEEILLKFPPGIGDGERLAKRGAGNAGRRGGPPGDLIIEIREQAHELFERRGLNLLLRLPIGYAQAVLGAKVTVPALDGSVELRVPAGTPGGKVFRLRGQGLHIGGRRGDLFVEIAIWTPAKVSAKEKALLEELGRQPSLRPPAPGRAAGGKAGDGRRA</sequence>
<feature type="repeat" description="CXXCXGXG motif" evidence="9">
    <location>
        <begin position="196"/>
        <end position="203"/>
    </location>
</feature>
<dbReference type="CDD" id="cd10747">
    <property type="entry name" value="DnaJ_C"/>
    <property type="match status" value="1"/>
</dbReference>
<evidence type="ECO:0000256" key="8">
    <source>
        <dbReference type="ARBA" id="ARBA00067609"/>
    </source>
</evidence>
<comment type="subunit">
    <text evidence="9">Homodimer.</text>
</comment>
<dbReference type="NCBIfam" id="NF008035">
    <property type="entry name" value="PRK10767.1"/>
    <property type="match status" value="1"/>
</dbReference>
<dbReference type="GO" id="GO:0008270">
    <property type="term" value="F:zinc ion binding"/>
    <property type="evidence" value="ECO:0007669"/>
    <property type="project" value="UniProtKB-UniRule"/>
</dbReference>
<dbReference type="GO" id="GO:0051082">
    <property type="term" value="F:unfolded protein binding"/>
    <property type="evidence" value="ECO:0007669"/>
    <property type="project" value="UniProtKB-UniRule"/>
</dbReference>
<dbReference type="CDD" id="cd10719">
    <property type="entry name" value="DnaJ_zf"/>
    <property type="match status" value="1"/>
</dbReference>
<dbReference type="CDD" id="cd06257">
    <property type="entry name" value="DnaJ"/>
    <property type="match status" value="1"/>
</dbReference>
<dbReference type="GO" id="GO:0031072">
    <property type="term" value="F:heat shock protein binding"/>
    <property type="evidence" value="ECO:0007669"/>
    <property type="project" value="InterPro"/>
</dbReference>
<dbReference type="InterPro" id="IPR001623">
    <property type="entry name" value="DnaJ_domain"/>
</dbReference>
<evidence type="ECO:0000256" key="1">
    <source>
        <dbReference type="ARBA" id="ARBA00022723"/>
    </source>
</evidence>
<feature type="binding site" evidence="9">
    <location>
        <position position="173"/>
    </location>
    <ligand>
        <name>Zn(2+)</name>
        <dbReference type="ChEBI" id="CHEBI:29105"/>
        <label>2</label>
    </ligand>
</feature>
<proteinExistence type="inferred from homology"/>
<keyword evidence="2 9" id="KW-0677">Repeat</keyword>
<dbReference type="Proteomes" id="UP000748308">
    <property type="component" value="Unassembled WGS sequence"/>
</dbReference>
<dbReference type="PROSITE" id="PS51188">
    <property type="entry name" value="ZF_CR"/>
    <property type="match status" value="1"/>
</dbReference>
<dbReference type="GO" id="GO:0009408">
    <property type="term" value="P:response to heat"/>
    <property type="evidence" value="ECO:0007669"/>
    <property type="project" value="InterPro"/>
</dbReference>
<feature type="domain" description="J" evidence="12">
    <location>
        <begin position="5"/>
        <end position="70"/>
    </location>
</feature>
<dbReference type="InterPro" id="IPR036869">
    <property type="entry name" value="J_dom_sf"/>
</dbReference>
<feature type="repeat" description="CXXCXGXG motif" evidence="9">
    <location>
        <begin position="170"/>
        <end position="177"/>
    </location>
</feature>
<keyword evidence="9" id="KW-0346">Stress response</keyword>
<dbReference type="Gene3D" id="1.10.287.110">
    <property type="entry name" value="DnaJ domain"/>
    <property type="match status" value="1"/>
</dbReference>
<dbReference type="SUPFAM" id="SSF57938">
    <property type="entry name" value="DnaJ/Hsp40 cysteine-rich domain"/>
    <property type="match status" value="1"/>
</dbReference>
<feature type="region of interest" description="Disordered" evidence="11">
    <location>
        <begin position="355"/>
        <end position="380"/>
    </location>
</feature>
<dbReference type="SMART" id="SM00271">
    <property type="entry name" value="DnaJ"/>
    <property type="match status" value="1"/>
</dbReference>
<dbReference type="PROSITE" id="PS00636">
    <property type="entry name" value="DNAJ_1"/>
    <property type="match status" value="1"/>
</dbReference>
<dbReference type="PRINTS" id="PR00625">
    <property type="entry name" value="JDOMAIN"/>
</dbReference>
<evidence type="ECO:0000259" key="12">
    <source>
        <dbReference type="PROSITE" id="PS50076"/>
    </source>
</evidence>
<evidence type="ECO:0000256" key="4">
    <source>
        <dbReference type="ARBA" id="ARBA00022833"/>
    </source>
</evidence>
<protein>
    <recommendedName>
        <fullName evidence="8 9">Chaperone protein DnaJ</fullName>
    </recommendedName>
</protein>
<dbReference type="HAMAP" id="MF_01152">
    <property type="entry name" value="DnaJ"/>
    <property type="match status" value="1"/>
</dbReference>
<organism evidence="14 15">
    <name type="scientific">Eiseniibacteriota bacterium</name>
    <dbReference type="NCBI Taxonomy" id="2212470"/>
    <lineage>
        <taxon>Bacteria</taxon>
        <taxon>Candidatus Eiseniibacteriota</taxon>
    </lineage>
</organism>
<dbReference type="Gene3D" id="2.60.260.20">
    <property type="entry name" value="Urease metallochaperone UreE, N-terminal domain"/>
    <property type="match status" value="2"/>
</dbReference>
<feature type="binding site" evidence="9">
    <location>
        <position position="196"/>
    </location>
    <ligand>
        <name>Zn(2+)</name>
        <dbReference type="ChEBI" id="CHEBI:29105"/>
        <label>2</label>
    </ligand>
</feature>
<feature type="binding site" evidence="9">
    <location>
        <position position="213"/>
    </location>
    <ligand>
        <name>Zn(2+)</name>
        <dbReference type="ChEBI" id="CHEBI:29105"/>
        <label>1</label>
    </ligand>
</feature>
<evidence type="ECO:0000256" key="11">
    <source>
        <dbReference type="SAM" id="MobiDB-lite"/>
    </source>
</evidence>
<dbReference type="Gene3D" id="2.10.230.10">
    <property type="entry name" value="Heat shock protein DnaJ, cysteine-rich domain"/>
    <property type="match status" value="1"/>
</dbReference>
<dbReference type="InterPro" id="IPR036410">
    <property type="entry name" value="HSP_DnaJ_Cys-rich_dom_sf"/>
</dbReference>
<name>A0A938BR43_UNCEI</name>
<feature type="binding site" evidence="9">
    <location>
        <position position="170"/>
    </location>
    <ligand>
        <name>Zn(2+)</name>
        <dbReference type="ChEBI" id="CHEBI:29105"/>
        <label>2</label>
    </ligand>
</feature>
<dbReference type="InterPro" id="IPR001305">
    <property type="entry name" value="HSP_DnaJ_Cys-rich_dom"/>
</dbReference>
<keyword evidence="9" id="KW-0235">DNA replication</keyword>
<evidence type="ECO:0000256" key="7">
    <source>
        <dbReference type="ARBA" id="ARBA00061004"/>
    </source>
</evidence>
<evidence type="ECO:0000256" key="6">
    <source>
        <dbReference type="ARBA" id="ARBA00053423"/>
    </source>
</evidence>
<reference evidence="14" key="1">
    <citation type="submission" date="2019-03" db="EMBL/GenBank/DDBJ databases">
        <title>Lake Tanganyika Metagenome-Assembled Genomes (MAGs).</title>
        <authorList>
            <person name="Tran P."/>
        </authorList>
    </citation>
    <scope>NUCLEOTIDE SEQUENCE</scope>
    <source>
        <strain evidence="14">M_DeepCast_400m_m2_100</strain>
    </source>
</reference>